<dbReference type="InterPro" id="IPR003033">
    <property type="entry name" value="SCP2_sterol-bd_dom"/>
</dbReference>
<feature type="domain" description="SCP2" evidence="1">
    <location>
        <begin position="27"/>
        <end position="93"/>
    </location>
</feature>
<protein>
    <submittedName>
        <fullName evidence="2">MedDCM-OCT-S37-C10-cds26</fullName>
    </submittedName>
</protein>
<name>S5DKX8_9ACTN</name>
<dbReference type="AlphaFoldDB" id="S5DKX8"/>
<proteinExistence type="predicted"/>
<dbReference type="InterPro" id="IPR036527">
    <property type="entry name" value="SCP2_sterol-bd_dom_sf"/>
</dbReference>
<evidence type="ECO:0000259" key="1">
    <source>
        <dbReference type="Pfam" id="PF02036"/>
    </source>
</evidence>
<dbReference type="EMBL" id="KC811132">
    <property type="protein sequence ID" value="AGQ19459.1"/>
    <property type="molecule type" value="Genomic_DNA"/>
</dbReference>
<organism evidence="2">
    <name type="scientific">Candidatus Actinomarina minuta</name>
    <dbReference type="NCBI Taxonomy" id="1389454"/>
    <lineage>
        <taxon>Bacteria</taxon>
        <taxon>Bacillati</taxon>
        <taxon>Actinomycetota</taxon>
        <taxon>Actinomycetes</taxon>
        <taxon>Candidatus Actinomarinidae</taxon>
        <taxon>Candidatus Actinomarinales</taxon>
        <taxon>Candidatus Actinomarineae</taxon>
        <taxon>Candidatus Actinomarinaceae</taxon>
        <taxon>Candidatus Actinomarina</taxon>
    </lineage>
</organism>
<dbReference type="SUPFAM" id="SSF55718">
    <property type="entry name" value="SCP-like"/>
    <property type="match status" value="1"/>
</dbReference>
<dbReference type="Pfam" id="PF02036">
    <property type="entry name" value="SCP2"/>
    <property type="match status" value="1"/>
</dbReference>
<accession>S5DKX8</accession>
<dbReference type="Gene3D" id="3.30.1050.10">
    <property type="entry name" value="SCP2 sterol-binding domain"/>
    <property type="match status" value="1"/>
</dbReference>
<sequence>MNKEIFNYLETVTQSLNIKNKDNLNKIYLQIISDENITTINLGNSSIDFENEVDYLIIKMDESTFFNLKDNKKHPEDLMFDEKIKIKGNLDLLK</sequence>
<reference evidence="2" key="1">
    <citation type="journal article" date="2013" name="Sci. Rep.">
        <title>Metagenomics uncovers a new group of low GC and ultra-small marine Actinobacteria.</title>
        <authorList>
            <person name="Ghai R."/>
            <person name="Mizuno C.M."/>
            <person name="Picazo A."/>
            <person name="Camacho A."/>
            <person name="Rodriguez-Valera F."/>
        </authorList>
    </citation>
    <scope>NUCLEOTIDE SEQUENCE</scope>
</reference>
<evidence type="ECO:0000313" key="2">
    <source>
        <dbReference type="EMBL" id="AGQ19459.1"/>
    </source>
</evidence>